<evidence type="ECO:0000313" key="3">
    <source>
        <dbReference type="Proteomes" id="UP001165240"/>
    </source>
</evidence>
<proteinExistence type="predicted"/>
<accession>A0AAX6BT41</accession>
<protein>
    <submittedName>
        <fullName evidence="2">Uncharacterized protein</fullName>
    </submittedName>
</protein>
<name>A0AAX6BT41_PRIMG</name>
<dbReference type="Proteomes" id="UP001165240">
    <property type="component" value="Unassembled WGS sequence"/>
</dbReference>
<dbReference type="EMBL" id="BSYK01000005">
    <property type="protein sequence ID" value="GMG76976.1"/>
    <property type="molecule type" value="Genomic_DNA"/>
</dbReference>
<evidence type="ECO:0000256" key="1">
    <source>
        <dbReference type="SAM" id="MobiDB-lite"/>
    </source>
</evidence>
<feature type="region of interest" description="Disordered" evidence="1">
    <location>
        <begin position="29"/>
        <end position="74"/>
    </location>
</feature>
<dbReference type="AlphaFoldDB" id="A0AAX6BT41"/>
<feature type="compositionally biased region" description="Basic and acidic residues" evidence="1">
    <location>
        <begin position="48"/>
        <end position="59"/>
    </location>
</feature>
<evidence type="ECO:0000313" key="2">
    <source>
        <dbReference type="EMBL" id="GMG76976.1"/>
    </source>
</evidence>
<dbReference type="RefSeq" id="WP_310876698.1">
    <property type="nucleotide sequence ID" value="NZ_BSYK01000005.1"/>
</dbReference>
<sequence length="192" mass="21947">MSVQQKKMLVFLSVIVFLGIMISSFIAKEKPASSSQEEKQAPSSESVQEEKEATTKDNENPYDQTQRNTKEDLQSTKEIATEFVRAFASFNGKNPSEHIEKAKPYMSEEMYENYKAQKERGTLTYDKVVPETLQTTEVSNDDPDVIQWNVIMQGKVYDVEGNSEPEEDWYLVTLEKQDNGYKVVGVRVNLPN</sequence>
<organism evidence="2 3">
    <name type="scientific">Priestia megaterium</name>
    <name type="common">Bacillus megaterium</name>
    <dbReference type="NCBI Taxonomy" id="1404"/>
    <lineage>
        <taxon>Bacteria</taxon>
        <taxon>Bacillati</taxon>
        <taxon>Bacillota</taxon>
        <taxon>Bacilli</taxon>
        <taxon>Bacillales</taxon>
        <taxon>Bacillaceae</taxon>
        <taxon>Priestia</taxon>
    </lineage>
</organism>
<comment type="caution">
    <text evidence="2">The sequence shown here is derived from an EMBL/GenBank/DDBJ whole genome shotgun (WGS) entry which is preliminary data.</text>
</comment>
<feature type="compositionally biased region" description="Basic and acidic residues" evidence="1">
    <location>
        <begin position="29"/>
        <end position="40"/>
    </location>
</feature>
<gene>
    <name evidence="2" type="ORF">ShirakiTB12_54450</name>
</gene>
<reference evidence="2" key="1">
    <citation type="journal article" date="2024" name="Appl Microbiol">
        <title>Effect of kuratsuki Bacillus and Priestia on Taste of Sake.</title>
        <authorList>
            <person name="Kobayashi K."/>
            <person name="Nishida H."/>
        </authorList>
    </citation>
    <scope>NUCLEOTIDE SEQUENCE</scope>
    <source>
        <strain evidence="2">B-12</strain>
    </source>
</reference>